<reference evidence="1" key="1">
    <citation type="submission" date="2013-01" db="EMBL/GenBank/DDBJ databases">
        <title>Genome assembly of Mariniradius saccharolyticus AK6.</title>
        <authorList>
            <person name="Vaidya B."/>
            <person name="Khatri I."/>
            <person name="Tanuku N.R.S."/>
            <person name="Subramanian S."/>
            <person name="Pinnaka A."/>
        </authorList>
    </citation>
    <scope>NUCLEOTIDE SEQUENCE [LARGE SCALE GENOMIC DNA]</scope>
    <source>
        <strain evidence="1">AK6</strain>
    </source>
</reference>
<accession>M7XER8</accession>
<evidence type="ECO:0000313" key="2">
    <source>
        <dbReference type="Proteomes" id="UP000010953"/>
    </source>
</evidence>
<dbReference type="EMBL" id="AMZY02000010">
    <property type="protein sequence ID" value="EMS33048.1"/>
    <property type="molecule type" value="Genomic_DNA"/>
</dbReference>
<dbReference type="InParanoid" id="M7XER8"/>
<dbReference type="STRING" id="1239962.C943_00325"/>
<proteinExistence type="predicted"/>
<name>M7XER8_9BACT</name>
<keyword evidence="2" id="KW-1185">Reference proteome</keyword>
<organism evidence="1 2">
    <name type="scientific">Mariniradius saccharolyticus AK6</name>
    <dbReference type="NCBI Taxonomy" id="1239962"/>
    <lineage>
        <taxon>Bacteria</taxon>
        <taxon>Pseudomonadati</taxon>
        <taxon>Bacteroidota</taxon>
        <taxon>Cytophagia</taxon>
        <taxon>Cytophagales</taxon>
        <taxon>Cyclobacteriaceae</taxon>
        <taxon>Mariniradius</taxon>
    </lineage>
</organism>
<evidence type="ECO:0000313" key="1">
    <source>
        <dbReference type="EMBL" id="EMS33048.1"/>
    </source>
</evidence>
<dbReference type="AlphaFoldDB" id="M7XER8"/>
<sequence length="69" mass="7634">MIAFSLDLNLVKTQNAMMVSETPIKWVKRGAFESPNILPTICSCLGTRPSTLQKNPFTSHTNEIAAVNR</sequence>
<gene>
    <name evidence="1" type="ORF">C943_00325</name>
</gene>
<comment type="caution">
    <text evidence="1">The sequence shown here is derived from an EMBL/GenBank/DDBJ whole genome shotgun (WGS) entry which is preliminary data.</text>
</comment>
<protein>
    <submittedName>
        <fullName evidence="1">Uncharacterized protein</fullName>
    </submittedName>
</protein>
<dbReference type="Proteomes" id="UP000010953">
    <property type="component" value="Unassembled WGS sequence"/>
</dbReference>